<keyword evidence="1" id="KW-0285">Flavoprotein</keyword>
<dbReference type="InterPro" id="IPR005107">
    <property type="entry name" value="CO_DH_flav_C"/>
</dbReference>
<evidence type="ECO:0000256" key="3">
    <source>
        <dbReference type="ARBA" id="ARBA00023002"/>
    </source>
</evidence>
<keyword evidence="3" id="KW-0560">Oxidoreductase</keyword>
<keyword evidence="6" id="KW-1185">Reference proteome</keyword>
<dbReference type="KEGG" id="dti:Desti_5364"/>
<dbReference type="Pfam" id="PF00941">
    <property type="entry name" value="FAD_binding_5"/>
    <property type="match status" value="1"/>
</dbReference>
<protein>
    <submittedName>
        <fullName evidence="5">Aerobic-type carbon monoxide dehydrogenase, middle subunit CoxM/CutM-like protein</fullName>
    </submittedName>
</protein>
<dbReference type="PANTHER" id="PTHR42659:SF2">
    <property type="entry name" value="XANTHINE DEHYDROGENASE SUBUNIT C-RELATED"/>
    <property type="match status" value="1"/>
</dbReference>
<dbReference type="GO" id="GO:0071949">
    <property type="term" value="F:FAD binding"/>
    <property type="evidence" value="ECO:0007669"/>
    <property type="project" value="InterPro"/>
</dbReference>
<evidence type="ECO:0000313" key="6">
    <source>
        <dbReference type="Proteomes" id="UP000006055"/>
    </source>
</evidence>
<dbReference type="InterPro" id="IPR036683">
    <property type="entry name" value="CO_DH_flav_C_dom_sf"/>
</dbReference>
<dbReference type="SMART" id="SM01092">
    <property type="entry name" value="CO_deh_flav_C"/>
    <property type="match status" value="1"/>
</dbReference>
<proteinExistence type="predicted"/>
<name>I4CEG1_DESTA</name>
<dbReference type="InterPro" id="IPR016166">
    <property type="entry name" value="FAD-bd_PCMH"/>
</dbReference>
<sequence>MPQAFEELHWRRDISLKDYLVPETLSQALQMLREYKGRARIIAGGTDVIVALRRCDYTVDALVDIGRIPGLGLIEQQGDTIVLGALVTHAQTESSPPIREKAGLLATASGAVGSPQIRTVATVAGNLVSGQPAADASIPLLALDARVTVVSADGERTIPLSDFFLDVGKTVVDPTREILTRIEFKALGSNRGGCSLRLSKRKALSLPMLVCSVVVTVDDAKKTITEAAIALGPVAPTPFRSRLVEDVVKGKPATLETLQEAAESAYAYCSPRDSLLRGSCDYRQEMVKVLVKRGLRRALEDAGCVF</sequence>
<dbReference type="GO" id="GO:0016491">
    <property type="term" value="F:oxidoreductase activity"/>
    <property type="evidence" value="ECO:0007669"/>
    <property type="project" value="UniProtKB-KW"/>
</dbReference>
<dbReference type="InterPro" id="IPR016167">
    <property type="entry name" value="FAD-bd_PCMH_sub1"/>
</dbReference>
<dbReference type="SUPFAM" id="SSF55447">
    <property type="entry name" value="CO dehydrogenase flavoprotein C-terminal domain-like"/>
    <property type="match status" value="1"/>
</dbReference>
<feature type="domain" description="FAD-binding PCMH-type" evidence="4">
    <location>
        <begin position="12"/>
        <end position="189"/>
    </location>
</feature>
<dbReference type="InterPro" id="IPR016169">
    <property type="entry name" value="FAD-bd_PCMH_sub2"/>
</dbReference>
<dbReference type="eggNOG" id="COG1319">
    <property type="taxonomic scope" value="Bacteria"/>
</dbReference>
<dbReference type="Gene3D" id="3.30.43.10">
    <property type="entry name" value="Uridine Diphospho-n-acetylenolpyruvylglucosamine Reductase, domain 2"/>
    <property type="match status" value="1"/>
</dbReference>
<keyword evidence="2" id="KW-0274">FAD</keyword>
<dbReference type="RefSeq" id="WP_014813051.1">
    <property type="nucleotide sequence ID" value="NC_018025.1"/>
</dbReference>
<organism evidence="5 6">
    <name type="scientific">Desulfomonile tiedjei (strain ATCC 49306 / DSM 6799 / DCB-1)</name>
    <dbReference type="NCBI Taxonomy" id="706587"/>
    <lineage>
        <taxon>Bacteria</taxon>
        <taxon>Pseudomonadati</taxon>
        <taxon>Thermodesulfobacteriota</taxon>
        <taxon>Desulfomonilia</taxon>
        <taxon>Desulfomonilales</taxon>
        <taxon>Desulfomonilaceae</taxon>
        <taxon>Desulfomonile</taxon>
    </lineage>
</organism>
<dbReference type="Gene3D" id="3.30.465.10">
    <property type="match status" value="1"/>
</dbReference>
<accession>I4CEG1</accession>
<dbReference type="Gene3D" id="3.30.390.50">
    <property type="entry name" value="CO dehydrogenase flavoprotein, C-terminal domain"/>
    <property type="match status" value="1"/>
</dbReference>
<dbReference type="OrthoDB" id="9783813at2"/>
<dbReference type="SUPFAM" id="SSF56176">
    <property type="entry name" value="FAD-binding/transporter-associated domain-like"/>
    <property type="match status" value="1"/>
</dbReference>
<evidence type="ECO:0000256" key="2">
    <source>
        <dbReference type="ARBA" id="ARBA00022827"/>
    </source>
</evidence>
<dbReference type="PROSITE" id="PS51387">
    <property type="entry name" value="FAD_PCMH"/>
    <property type="match status" value="1"/>
</dbReference>
<dbReference type="EMBL" id="CP003360">
    <property type="protein sequence ID" value="AFM27952.1"/>
    <property type="molecule type" value="Genomic_DNA"/>
</dbReference>
<evidence type="ECO:0000259" key="4">
    <source>
        <dbReference type="PROSITE" id="PS51387"/>
    </source>
</evidence>
<dbReference type="HOGENOM" id="CLU_058050_0_1_7"/>
<dbReference type="Pfam" id="PF03450">
    <property type="entry name" value="CO_deh_flav_C"/>
    <property type="match status" value="1"/>
</dbReference>
<dbReference type="AlphaFoldDB" id="I4CEG1"/>
<dbReference type="PANTHER" id="PTHR42659">
    <property type="entry name" value="XANTHINE DEHYDROGENASE SUBUNIT C-RELATED"/>
    <property type="match status" value="1"/>
</dbReference>
<dbReference type="STRING" id="706587.Desti_5364"/>
<evidence type="ECO:0000313" key="5">
    <source>
        <dbReference type="EMBL" id="AFM27952.1"/>
    </source>
</evidence>
<dbReference type="Proteomes" id="UP000006055">
    <property type="component" value="Chromosome"/>
</dbReference>
<dbReference type="InterPro" id="IPR036318">
    <property type="entry name" value="FAD-bd_PCMH-like_sf"/>
</dbReference>
<dbReference type="InterPro" id="IPR002346">
    <property type="entry name" value="Mopterin_DH_FAD-bd"/>
</dbReference>
<evidence type="ECO:0000256" key="1">
    <source>
        <dbReference type="ARBA" id="ARBA00022630"/>
    </source>
</evidence>
<reference evidence="6" key="1">
    <citation type="submission" date="2012-06" db="EMBL/GenBank/DDBJ databases">
        <title>Complete sequence of chromosome of Desulfomonile tiedjei DSM 6799.</title>
        <authorList>
            <person name="Lucas S."/>
            <person name="Copeland A."/>
            <person name="Lapidus A."/>
            <person name="Glavina del Rio T."/>
            <person name="Dalin E."/>
            <person name="Tice H."/>
            <person name="Bruce D."/>
            <person name="Goodwin L."/>
            <person name="Pitluck S."/>
            <person name="Peters L."/>
            <person name="Ovchinnikova G."/>
            <person name="Zeytun A."/>
            <person name="Lu M."/>
            <person name="Kyrpides N."/>
            <person name="Mavromatis K."/>
            <person name="Ivanova N."/>
            <person name="Brettin T."/>
            <person name="Detter J.C."/>
            <person name="Han C."/>
            <person name="Larimer F."/>
            <person name="Land M."/>
            <person name="Hauser L."/>
            <person name="Markowitz V."/>
            <person name="Cheng J.-F."/>
            <person name="Hugenholtz P."/>
            <person name="Woyke T."/>
            <person name="Wu D."/>
            <person name="Spring S."/>
            <person name="Schroeder M."/>
            <person name="Brambilla E."/>
            <person name="Klenk H.-P."/>
            <person name="Eisen J.A."/>
        </authorList>
    </citation>
    <scope>NUCLEOTIDE SEQUENCE [LARGE SCALE GENOMIC DNA]</scope>
    <source>
        <strain evidence="6">ATCC 49306 / DSM 6799 / DCB-1</strain>
    </source>
</reference>
<dbReference type="InterPro" id="IPR051312">
    <property type="entry name" value="Diverse_Substr_Oxidored"/>
</dbReference>
<gene>
    <name evidence="5" type="ordered locus">Desti_5364</name>
</gene>